<dbReference type="Pfam" id="PF18545">
    <property type="entry name" value="HalOD1"/>
    <property type="match status" value="1"/>
</dbReference>
<dbReference type="OrthoDB" id="320886at2157"/>
<evidence type="ECO:0000259" key="1">
    <source>
        <dbReference type="Pfam" id="PF18545"/>
    </source>
</evidence>
<protein>
    <recommendedName>
        <fullName evidence="1">Halobacterial output domain-containing protein</fullName>
    </recommendedName>
</protein>
<gene>
    <name evidence="2" type="ORF">CK500_14715</name>
</gene>
<dbReference type="EMBL" id="NSKC01000010">
    <property type="protein sequence ID" value="PAU81542.1"/>
    <property type="molecule type" value="Genomic_DNA"/>
</dbReference>
<organism evidence="2 3">
    <name type="scientific">Halorubrum salipaludis</name>
    <dbReference type="NCBI Taxonomy" id="2032630"/>
    <lineage>
        <taxon>Archaea</taxon>
        <taxon>Methanobacteriati</taxon>
        <taxon>Methanobacteriota</taxon>
        <taxon>Stenosarchaea group</taxon>
        <taxon>Halobacteria</taxon>
        <taxon>Halobacteriales</taxon>
        <taxon>Haloferacaceae</taxon>
        <taxon>Halorubrum</taxon>
    </lineage>
</organism>
<feature type="domain" description="Halobacterial output" evidence="1">
    <location>
        <begin position="8"/>
        <end position="67"/>
    </location>
</feature>
<keyword evidence="3" id="KW-1185">Reference proteome</keyword>
<reference evidence="2 3" key="1">
    <citation type="submission" date="2017-08" db="EMBL/GenBank/DDBJ databases">
        <title>The strain WRN001 was isolated from Binhai saline alkaline soil, Tianjin, China.</title>
        <authorList>
            <person name="Liu D."/>
            <person name="Zhang G."/>
        </authorList>
    </citation>
    <scope>NUCLEOTIDE SEQUENCE [LARGE SCALE GENOMIC DNA]</scope>
    <source>
        <strain evidence="2 3">WN019</strain>
    </source>
</reference>
<sequence length="80" mass="8674">MDQSSPQTLTVEIIEALESYGVDRDQYQLYDYIDAGALEQLVGGSSRAVEVCMAVEGIQLTVTGDGVEIIDPEGGYEKDQ</sequence>
<proteinExistence type="predicted"/>
<dbReference type="RefSeq" id="WP_095637976.1">
    <property type="nucleotide sequence ID" value="NZ_NSKC01000010.1"/>
</dbReference>
<dbReference type="InterPro" id="IPR040624">
    <property type="entry name" value="HalOD1"/>
</dbReference>
<evidence type="ECO:0000313" key="3">
    <source>
        <dbReference type="Proteomes" id="UP000218083"/>
    </source>
</evidence>
<accession>A0A2A2FA86</accession>
<dbReference type="AlphaFoldDB" id="A0A2A2FA86"/>
<evidence type="ECO:0000313" key="2">
    <source>
        <dbReference type="EMBL" id="PAU81542.1"/>
    </source>
</evidence>
<dbReference type="Proteomes" id="UP000218083">
    <property type="component" value="Unassembled WGS sequence"/>
</dbReference>
<name>A0A2A2FA86_9EURY</name>
<comment type="caution">
    <text evidence="2">The sequence shown here is derived from an EMBL/GenBank/DDBJ whole genome shotgun (WGS) entry which is preliminary data.</text>
</comment>